<accession>A0ABY6CCN3</accession>
<dbReference type="Proteomes" id="UP001061862">
    <property type="component" value="Chromosome"/>
</dbReference>
<evidence type="ECO:0000313" key="1">
    <source>
        <dbReference type="EMBL" id="UXN69910.1"/>
    </source>
</evidence>
<name>A0ABY6CCN3_9HYPH</name>
<proteinExistence type="predicted"/>
<organism evidence="1 2">
    <name type="scientific">Devosia neptuniae</name>
    <dbReference type="NCBI Taxonomy" id="191302"/>
    <lineage>
        <taxon>Bacteria</taxon>
        <taxon>Pseudomonadati</taxon>
        <taxon>Pseudomonadota</taxon>
        <taxon>Alphaproteobacteria</taxon>
        <taxon>Hyphomicrobiales</taxon>
        <taxon>Devosiaceae</taxon>
        <taxon>Devosia</taxon>
    </lineage>
</organism>
<sequence>MGLGDTAQFYYLTSNIVKDNALVLKPEFTADTDTFRLDERLLRLAMIYRWKQDHQMDYAEAMADYQDALATTAGADKGSNILVVGEQRLPTGMEYAFPGTVVPN</sequence>
<evidence type="ECO:0000313" key="2">
    <source>
        <dbReference type="Proteomes" id="UP001061862"/>
    </source>
</evidence>
<dbReference type="EMBL" id="CP104965">
    <property type="protein sequence ID" value="UXN69910.1"/>
    <property type="molecule type" value="Genomic_DNA"/>
</dbReference>
<keyword evidence="2" id="KW-1185">Reference proteome</keyword>
<gene>
    <name evidence="1" type="ORF">N8A98_22325</name>
</gene>
<dbReference type="RefSeq" id="WP_262168605.1">
    <property type="nucleotide sequence ID" value="NZ_CP104965.1"/>
</dbReference>
<reference evidence="1 2" key="1">
    <citation type="submission" date="2022-09" db="EMBL/GenBank/DDBJ databases">
        <title>Interaction between co-microsymbionts with complementary sets of symbiotic genes in legume-rhizobium systems.</title>
        <authorList>
            <person name="Safronova V."/>
            <person name="Sazanova A."/>
            <person name="Afonin A."/>
            <person name="Chirak E."/>
        </authorList>
    </citation>
    <scope>NUCLEOTIDE SEQUENCE [LARGE SCALE GENOMIC DNA]</scope>
    <source>
        <strain evidence="1 2">A18/4-1</strain>
    </source>
</reference>
<protein>
    <submittedName>
        <fullName evidence="1">Uncharacterized protein</fullName>
    </submittedName>
</protein>